<name>A0AAW1PHC4_9CHLO</name>
<dbReference type="GO" id="GO:0003847">
    <property type="term" value="F:1-alkyl-2-acetylglycerophosphocholine esterase activity"/>
    <property type="evidence" value="ECO:0007669"/>
    <property type="project" value="UniProtKB-EC"/>
</dbReference>
<keyword evidence="3" id="KW-0442">Lipid degradation</keyword>
<keyword evidence="2" id="KW-0378">Hydrolase</keyword>
<feature type="compositionally biased region" description="Basic and acidic residues" evidence="5">
    <location>
        <begin position="442"/>
        <end position="453"/>
    </location>
</feature>
<keyword evidence="7" id="KW-1185">Reference proteome</keyword>
<dbReference type="AlphaFoldDB" id="A0AAW1PHC4"/>
<dbReference type="Gene3D" id="3.40.50.1820">
    <property type="entry name" value="alpha/beta hydrolase"/>
    <property type="match status" value="1"/>
</dbReference>
<evidence type="ECO:0000313" key="6">
    <source>
        <dbReference type="EMBL" id="KAK9808929.1"/>
    </source>
</evidence>
<feature type="region of interest" description="Disordered" evidence="5">
    <location>
        <begin position="392"/>
        <end position="411"/>
    </location>
</feature>
<evidence type="ECO:0000256" key="1">
    <source>
        <dbReference type="ARBA" id="ARBA00013201"/>
    </source>
</evidence>
<dbReference type="PANTHER" id="PTHR10272:SF0">
    <property type="entry name" value="PLATELET-ACTIVATING FACTOR ACETYLHYDROLASE"/>
    <property type="match status" value="1"/>
</dbReference>
<evidence type="ECO:0000256" key="4">
    <source>
        <dbReference type="ARBA" id="ARBA00023098"/>
    </source>
</evidence>
<gene>
    <name evidence="6" type="ORF">WJX72_006538</name>
</gene>
<dbReference type="InterPro" id="IPR029058">
    <property type="entry name" value="AB_hydrolase_fold"/>
</dbReference>
<comment type="caution">
    <text evidence="6">The sequence shown here is derived from an EMBL/GenBank/DDBJ whole genome shotgun (WGS) entry which is preliminary data.</text>
</comment>
<proteinExistence type="predicted"/>
<dbReference type="Proteomes" id="UP001489004">
    <property type="component" value="Unassembled WGS sequence"/>
</dbReference>
<feature type="compositionally biased region" description="Low complexity" evidence="5">
    <location>
        <begin position="455"/>
        <end position="465"/>
    </location>
</feature>
<reference evidence="6 7" key="1">
    <citation type="journal article" date="2024" name="Nat. Commun.">
        <title>Phylogenomics reveals the evolutionary origins of lichenization in chlorophyte algae.</title>
        <authorList>
            <person name="Puginier C."/>
            <person name="Libourel C."/>
            <person name="Otte J."/>
            <person name="Skaloud P."/>
            <person name="Haon M."/>
            <person name="Grisel S."/>
            <person name="Petersen M."/>
            <person name="Berrin J.G."/>
            <person name="Delaux P.M."/>
            <person name="Dal Grande F."/>
            <person name="Keller J."/>
        </authorList>
    </citation>
    <scope>NUCLEOTIDE SEQUENCE [LARGE SCALE GENOMIC DNA]</scope>
    <source>
        <strain evidence="6 7">SAG 2043</strain>
    </source>
</reference>
<dbReference type="Pfam" id="PF03403">
    <property type="entry name" value="PAF-AH_p_II"/>
    <property type="match status" value="1"/>
</dbReference>
<accession>A0AAW1PHC4</accession>
<dbReference type="GO" id="GO:0016042">
    <property type="term" value="P:lipid catabolic process"/>
    <property type="evidence" value="ECO:0007669"/>
    <property type="project" value="UniProtKB-KW"/>
</dbReference>
<dbReference type="PANTHER" id="PTHR10272">
    <property type="entry name" value="PLATELET-ACTIVATING FACTOR ACETYLHYDROLASE"/>
    <property type="match status" value="1"/>
</dbReference>
<sequence>MADPSGPFAVGVCDLFWTLNGQRFNSPSEVTADNHLVARLYYPCNHTAKGNYWRSRWLPSYHYAKGYADFLFYWTRGCYQWALKTTLKGLTYILGRTTVLDNYEHAPIAHGRGAFPVVIFSHGLGGMRNTYSALNSEVASQGYVVVSLEHADGTASSAFLAGKAGFKYYTGWGELEDRMNQTRYRMAEVRTAFRLMQSLNDGQPPTGLQLSGKLDPRTFLKGLLDLEAVAIAGHSYGGATVAALCAEDPTFKCAICLDPYWPGLPEDSPALRKWRTTSPMLVLGSQAWNVPDKDGKLKCDGVRQEAVLQAVRYRNDTDASVSATGGGAVLCVLEGSTHDTFTDVLGIFGTRYSWFVRKAGFKIALDPVLALNMVARNMLGFMNRHLPLTDTQRKGYKQDPYPATDDAGQVSEDHGLHPAVAVEAYEIGIEGLDRQSSPVRSDGNKEAGRDGKTDSSAARRSAAGAVADNSMADLLSKPAANPQKGGSGVHTREAGYGGAICTMTRQNGEVTGQKHVSDDGVQRTWAQRVTQGDELMYQEIGKGHIFKLEIAV</sequence>
<protein>
    <recommendedName>
        <fullName evidence="1">1-alkyl-2-acetylglycerophosphocholine esterase</fullName>
        <ecNumber evidence="1">3.1.1.47</ecNumber>
    </recommendedName>
</protein>
<evidence type="ECO:0000313" key="7">
    <source>
        <dbReference type="Proteomes" id="UP001489004"/>
    </source>
</evidence>
<evidence type="ECO:0000256" key="5">
    <source>
        <dbReference type="SAM" id="MobiDB-lite"/>
    </source>
</evidence>
<dbReference type="EMBL" id="JALJOR010000011">
    <property type="protein sequence ID" value="KAK9808929.1"/>
    <property type="molecule type" value="Genomic_DNA"/>
</dbReference>
<dbReference type="EC" id="3.1.1.47" evidence="1"/>
<organism evidence="6 7">
    <name type="scientific">[Myrmecia] bisecta</name>
    <dbReference type="NCBI Taxonomy" id="41462"/>
    <lineage>
        <taxon>Eukaryota</taxon>
        <taxon>Viridiplantae</taxon>
        <taxon>Chlorophyta</taxon>
        <taxon>core chlorophytes</taxon>
        <taxon>Trebouxiophyceae</taxon>
        <taxon>Trebouxiales</taxon>
        <taxon>Trebouxiaceae</taxon>
        <taxon>Myrmecia</taxon>
    </lineage>
</organism>
<feature type="region of interest" description="Disordered" evidence="5">
    <location>
        <begin position="432"/>
        <end position="465"/>
    </location>
</feature>
<evidence type="ECO:0000256" key="2">
    <source>
        <dbReference type="ARBA" id="ARBA00022801"/>
    </source>
</evidence>
<dbReference type="SUPFAM" id="SSF53474">
    <property type="entry name" value="alpha/beta-Hydrolases"/>
    <property type="match status" value="1"/>
</dbReference>
<evidence type="ECO:0000256" key="3">
    <source>
        <dbReference type="ARBA" id="ARBA00022963"/>
    </source>
</evidence>
<keyword evidence="4" id="KW-0443">Lipid metabolism</keyword>